<name>A0A7E6EHM3_9MOLL</name>
<feature type="non-terminal residue" evidence="3">
    <location>
        <position position="100"/>
    </location>
</feature>
<dbReference type="KEGG" id="osn:118761365"/>
<proteinExistence type="predicted"/>
<protein>
    <submittedName>
        <fullName evidence="3">Uncharacterized protein LOC118761365</fullName>
    </submittedName>
</protein>
<evidence type="ECO:0000256" key="1">
    <source>
        <dbReference type="SAM" id="Phobius"/>
    </source>
</evidence>
<accession>A0A7E6EHM3</accession>
<evidence type="ECO:0000313" key="3">
    <source>
        <dbReference type="RefSeq" id="XP_036355101.1"/>
    </source>
</evidence>
<feature type="transmembrane region" description="Helical" evidence="1">
    <location>
        <begin position="15"/>
        <end position="41"/>
    </location>
</feature>
<keyword evidence="1" id="KW-0812">Transmembrane</keyword>
<evidence type="ECO:0000313" key="2">
    <source>
        <dbReference type="Proteomes" id="UP000515154"/>
    </source>
</evidence>
<keyword evidence="2" id="KW-1185">Reference proteome</keyword>
<keyword evidence="1" id="KW-1133">Transmembrane helix</keyword>
<reference evidence="3" key="1">
    <citation type="submission" date="2025-08" db="UniProtKB">
        <authorList>
            <consortium name="RefSeq"/>
        </authorList>
    </citation>
    <scope>IDENTIFICATION</scope>
</reference>
<organism evidence="2 3">
    <name type="scientific">Octopus sinensis</name>
    <name type="common">East Asian common octopus</name>
    <dbReference type="NCBI Taxonomy" id="2607531"/>
    <lineage>
        <taxon>Eukaryota</taxon>
        <taxon>Metazoa</taxon>
        <taxon>Spiralia</taxon>
        <taxon>Lophotrochozoa</taxon>
        <taxon>Mollusca</taxon>
        <taxon>Cephalopoda</taxon>
        <taxon>Coleoidea</taxon>
        <taxon>Octopodiformes</taxon>
        <taxon>Octopoda</taxon>
        <taxon>Incirrata</taxon>
        <taxon>Octopodidae</taxon>
        <taxon>Octopus</taxon>
    </lineage>
</organism>
<gene>
    <name evidence="3" type="primary">LOC118761365</name>
</gene>
<sequence>MASQTIDDGKNPTPISYTVIIVFVVLFPLLFILGCFLPWIIMKTRKYKRGPSIILEEADSRPVSNEENGQLLDRSEYVLVPYEETGETPKLSIYNMMQNK</sequence>
<keyword evidence="1" id="KW-0472">Membrane</keyword>
<dbReference type="Proteomes" id="UP000515154">
    <property type="component" value="Unplaced"/>
</dbReference>
<dbReference type="RefSeq" id="XP_036355101.1">
    <property type="nucleotide sequence ID" value="XM_036499208.1"/>
</dbReference>
<dbReference type="AlphaFoldDB" id="A0A7E6EHM3"/>